<evidence type="ECO:0000313" key="20">
    <source>
        <dbReference type="Proteomes" id="UP000231019"/>
    </source>
</evidence>
<gene>
    <name evidence="19" type="primary">hemN</name>
    <name evidence="19" type="ORF">COW36_02520</name>
</gene>
<evidence type="ECO:0000256" key="14">
    <source>
        <dbReference type="ARBA" id="ARBA00048321"/>
    </source>
</evidence>
<feature type="binding site" evidence="16">
    <location>
        <position position="249"/>
    </location>
    <ligand>
        <name>S-adenosyl-L-methionine</name>
        <dbReference type="ChEBI" id="CHEBI:59789"/>
        <label>2</label>
    </ligand>
</feature>
<dbReference type="PANTHER" id="PTHR13932">
    <property type="entry name" value="COPROPORPHYRINIGEN III OXIDASE"/>
    <property type="match status" value="1"/>
</dbReference>
<dbReference type="PANTHER" id="PTHR13932:SF6">
    <property type="entry name" value="OXYGEN-INDEPENDENT COPROPORPHYRINOGEN III OXIDASE"/>
    <property type="match status" value="1"/>
</dbReference>
<dbReference type="GO" id="GO:0051539">
    <property type="term" value="F:4 iron, 4 sulfur cluster binding"/>
    <property type="evidence" value="ECO:0007669"/>
    <property type="project" value="UniProtKB-KW"/>
</dbReference>
<comment type="caution">
    <text evidence="19">The sequence shown here is derived from an EMBL/GenBank/DDBJ whole genome shotgun (WGS) entry which is preliminary data.</text>
</comment>
<feature type="binding site" evidence="17">
    <location>
        <position position="71"/>
    </location>
    <ligand>
        <name>[4Fe-4S] cluster</name>
        <dbReference type="ChEBI" id="CHEBI:49883"/>
        <note>4Fe-4S-S-AdoMet</note>
    </ligand>
</feature>
<feature type="binding site" evidence="16">
    <location>
        <position position="118"/>
    </location>
    <ligand>
        <name>S-adenosyl-L-methionine</name>
        <dbReference type="ChEBI" id="CHEBI:59789"/>
        <label>1</label>
    </ligand>
</feature>
<name>A0A2M7GA30_9BACT</name>
<comment type="catalytic activity">
    <reaction evidence="14 15">
        <text>coproporphyrinogen III + 2 S-adenosyl-L-methionine = protoporphyrinogen IX + 2 5'-deoxyadenosine + 2 L-methionine + 2 CO2</text>
        <dbReference type="Rhea" id="RHEA:15425"/>
        <dbReference type="ChEBI" id="CHEBI:16526"/>
        <dbReference type="ChEBI" id="CHEBI:17319"/>
        <dbReference type="ChEBI" id="CHEBI:57307"/>
        <dbReference type="ChEBI" id="CHEBI:57309"/>
        <dbReference type="ChEBI" id="CHEBI:57844"/>
        <dbReference type="ChEBI" id="CHEBI:59789"/>
        <dbReference type="EC" id="1.3.98.3"/>
    </reaction>
</comment>
<evidence type="ECO:0000256" key="7">
    <source>
        <dbReference type="ARBA" id="ARBA00022691"/>
    </source>
</evidence>
<dbReference type="Gene3D" id="1.10.10.920">
    <property type="match status" value="1"/>
</dbReference>
<dbReference type="UniPathway" id="UPA00251">
    <property type="reaction ID" value="UER00323"/>
</dbReference>
<dbReference type="InterPro" id="IPR004558">
    <property type="entry name" value="Coprogen_oxidase_HemN"/>
</dbReference>
<dbReference type="CDD" id="cd01335">
    <property type="entry name" value="Radical_SAM"/>
    <property type="match status" value="1"/>
</dbReference>
<evidence type="ECO:0000256" key="1">
    <source>
        <dbReference type="ARBA" id="ARBA00004496"/>
    </source>
</evidence>
<dbReference type="InterPro" id="IPR034505">
    <property type="entry name" value="Coproporphyrinogen-III_oxidase"/>
</dbReference>
<dbReference type="GO" id="GO:0046872">
    <property type="term" value="F:metal ion binding"/>
    <property type="evidence" value="ECO:0007669"/>
    <property type="project" value="UniProtKB-KW"/>
</dbReference>
<proteinExistence type="inferred from homology"/>
<feature type="binding site" evidence="17">
    <location>
        <position position="67"/>
    </location>
    <ligand>
        <name>[4Fe-4S] cluster</name>
        <dbReference type="ChEBI" id="CHEBI:49883"/>
        <note>4Fe-4S-S-AdoMet</note>
    </ligand>
</feature>
<evidence type="ECO:0000256" key="8">
    <source>
        <dbReference type="ARBA" id="ARBA00022723"/>
    </source>
</evidence>
<evidence type="ECO:0000256" key="17">
    <source>
        <dbReference type="PIRSR" id="PIRSR000167-2"/>
    </source>
</evidence>
<dbReference type="SMART" id="SM00729">
    <property type="entry name" value="Elp3"/>
    <property type="match status" value="1"/>
</dbReference>
<evidence type="ECO:0000259" key="18">
    <source>
        <dbReference type="PROSITE" id="PS51918"/>
    </source>
</evidence>
<evidence type="ECO:0000256" key="5">
    <source>
        <dbReference type="ARBA" id="ARBA00022485"/>
    </source>
</evidence>
<dbReference type="GO" id="GO:0006782">
    <property type="term" value="P:protoporphyrinogen IX biosynthetic process"/>
    <property type="evidence" value="ECO:0007669"/>
    <property type="project" value="UniProtKB-UniPathway"/>
</dbReference>
<feature type="binding site" evidence="16">
    <location>
        <position position="61"/>
    </location>
    <ligand>
        <name>S-adenosyl-L-methionine</name>
        <dbReference type="ChEBI" id="CHEBI:59789"/>
        <label>1</label>
    </ligand>
</feature>
<evidence type="ECO:0000256" key="6">
    <source>
        <dbReference type="ARBA" id="ARBA00022490"/>
    </source>
</evidence>
<dbReference type="InterPro" id="IPR010723">
    <property type="entry name" value="HemN_C"/>
</dbReference>
<keyword evidence="10 15" id="KW-0408">Iron</keyword>
<comment type="similarity">
    <text evidence="3 15">Belongs to the anaerobic coproporphyrinogen-III oxidase family.</text>
</comment>
<evidence type="ECO:0000256" key="12">
    <source>
        <dbReference type="ARBA" id="ARBA00023244"/>
    </source>
</evidence>
<evidence type="ECO:0000256" key="16">
    <source>
        <dbReference type="PIRSR" id="PIRSR000167-1"/>
    </source>
</evidence>
<evidence type="ECO:0000256" key="13">
    <source>
        <dbReference type="ARBA" id="ARBA00024295"/>
    </source>
</evidence>
<accession>A0A2M7GA30</accession>
<feature type="binding site" evidence="16">
    <location>
        <position position="335"/>
    </location>
    <ligand>
        <name>S-adenosyl-L-methionine</name>
        <dbReference type="ChEBI" id="CHEBI:59789"/>
        <label>1</label>
    </ligand>
</feature>
<feature type="binding site" evidence="16">
    <location>
        <begin position="119"/>
        <end position="120"/>
    </location>
    <ligand>
        <name>S-adenosyl-L-methionine</name>
        <dbReference type="ChEBI" id="CHEBI:59789"/>
        <label>2</label>
    </ligand>
</feature>
<dbReference type="PROSITE" id="PS51918">
    <property type="entry name" value="RADICAL_SAM"/>
    <property type="match status" value="1"/>
</dbReference>
<keyword evidence="8 15" id="KW-0479">Metal-binding</keyword>
<dbReference type="Proteomes" id="UP000231019">
    <property type="component" value="Unassembled WGS sequence"/>
</dbReference>
<protein>
    <recommendedName>
        <fullName evidence="15">Coproporphyrinogen-III oxidase</fullName>
        <ecNumber evidence="15">1.3.98.3</ecNumber>
    </recommendedName>
</protein>
<feature type="binding site" evidence="16">
    <location>
        <position position="215"/>
    </location>
    <ligand>
        <name>S-adenosyl-L-methionine</name>
        <dbReference type="ChEBI" id="CHEBI:59789"/>
        <label>2</label>
    </ligand>
</feature>
<dbReference type="InterPro" id="IPR013785">
    <property type="entry name" value="Aldolase_TIM"/>
</dbReference>
<dbReference type="PIRSF" id="PIRSF000167">
    <property type="entry name" value="HemN"/>
    <property type="match status" value="1"/>
</dbReference>
<evidence type="ECO:0000256" key="3">
    <source>
        <dbReference type="ARBA" id="ARBA00005493"/>
    </source>
</evidence>
<comment type="subunit">
    <text evidence="4">Monomer.</text>
</comment>
<organism evidence="19 20">
    <name type="scientific">bacterium (Candidatus Blackallbacteria) CG17_big_fil_post_rev_8_21_14_2_50_48_46</name>
    <dbReference type="NCBI Taxonomy" id="2014261"/>
    <lineage>
        <taxon>Bacteria</taxon>
        <taxon>Candidatus Blackallbacteria</taxon>
    </lineage>
</organism>
<comment type="subcellular location">
    <subcellularLocation>
        <location evidence="1 15">Cytoplasm</location>
    </subcellularLocation>
</comment>
<feature type="domain" description="Radical SAM core" evidence="18">
    <location>
        <begin position="52"/>
        <end position="289"/>
    </location>
</feature>
<evidence type="ECO:0000256" key="9">
    <source>
        <dbReference type="ARBA" id="ARBA00023002"/>
    </source>
</evidence>
<keyword evidence="11 15" id="KW-0411">Iron-sulfur</keyword>
<evidence type="ECO:0000256" key="15">
    <source>
        <dbReference type="PIRNR" id="PIRNR000167"/>
    </source>
</evidence>
<dbReference type="GO" id="GO:0005737">
    <property type="term" value="C:cytoplasm"/>
    <property type="evidence" value="ECO:0007669"/>
    <property type="project" value="UniProtKB-SubCell"/>
</dbReference>
<feature type="binding site" evidence="16">
    <location>
        <position position="190"/>
    </location>
    <ligand>
        <name>S-adenosyl-L-methionine</name>
        <dbReference type="ChEBI" id="CHEBI:59789"/>
        <label>2</label>
    </ligand>
</feature>
<evidence type="ECO:0000256" key="11">
    <source>
        <dbReference type="ARBA" id="ARBA00023014"/>
    </source>
</evidence>
<dbReference type="InterPro" id="IPR007197">
    <property type="entry name" value="rSAM"/>
</dbReference>
<dbReference type="Pfam" id="PF06969">
    <property type="entry name" value="HemN_C"/>
    <property type="match status" value="1"/>
</dbReference>
<dbReference type="GO" id="GO:0051989">
    <property type="term" value="F:coproporphyrinogen dehydrogenase activity"/>
    <property type="evidence" value="ECO:0007669"/>
    <property type="project" value="UniProtKB-EC"/>
</dbReference>
<dbReference type="SFLD" id="SFLDG01065">
    <property type="entry name" value="anaerobic_coproporphyrinogen-I"/>
    <property type="match status" value="1"/>
</dbReference>
<dbReference type="InterPro" id="IPR006638">
    <property type="entry name" value="Elp3/MiaA/NifB-like_rSAM"/>
</dbReference>
<comment type="cofactor">
    <cofactor evidence="15 17">
        <name>[4Fe-4S] cluster</name>
        <dbReference type="ChEBI" id="CHEBI:49883"/>
    </cofactor>
    <text evidence="15 17">Binds 1 [4Fe-4S] cluster. The cluster is coordinated with 3 cysteines and an exchangeable S-adenosyl-L-methionine.</text>
</comment>
<dbReference type="FunFam" id="3.80.30.20:FF:000012">
    <property type="entry name" value="Coproporphyrinogen-III oxidase"/>
    <property type="match status" value="1"/>
</dbReference>
<keyword evidence="7 15" id="KW-0949">S-adenosyl-L-methionine</keyword>
<evidence type="ECO:0000256" key="4">
    <source>
        <dbReference type="ARBA" id="ARBA00011245"/>
    </source>
</evidence>
<dbReference type="SFLD" id="SFLDS00029">
    <property type="entry name" value="Radical_SAM"/>
    <property type="match status" value="1"/>
</dbReference>
<keyword evidence="9 15" id="KW-0560">Oxidoreductase</keyword>
<evidence type="ECO:0000256" key="10">
    <source>
        <dbReference type="ARBA" id="ARBA00023004"/>
    </source>
</evidence>
<feature type="binding site" evidence="17">
    <location>
        <position position="74"/>
    </location>
    <ligand>
        <name>[4Fe-4S] cluster</name>
        <dbReference type="ChEBI" id="CHEBI:49883"/>
        <note>4Fe-4S-S-AdoMet</note>
    </ligand>
</feature>
<dbReference type="FunFam" id="1.10.10.920:FF:000001">
    <property type="entry name" value="Coproporphyrinogen-III oxidase"/>
    <property type="match status" value="1"/>
</dbReference>
<dbReference type="NCBIfam" id="TIGR00538">
    <property type="entry name" value="hemN"/>
    <property type="match status" value="1"/>
</dbReference>
<keyword evidence="5 15" id="KW-0004">4Fe-4S</keyword>
<dbReference type="InterPro" id="IPR058240">
    <property type="entry name" value="rSAM_sf"/>
</dbReference>
<dbReference type="EC" id="1.3.98.3" evidence="15"/>
<evidence type="ECO:0000256" key="2">
    <source>
        <dbReference type="ARBA" id="ARBA00004785"/>
    </source>
</evidence>
<dbReference type="Gene3D" id="3.20.20.70">
    <property type="entry name" value="Aldolase class I"/>
    <property type="match status" value="1"/>
</dbReference>
<dbReference type="SUPFAM" id="SSF102114">
    <property type="entry name" value="Radical SAM enzymes"/>
    <property type="match status" value="1"/>
</dbReference>
<sequence>MPEALDFHVPRDLLAKYAKPGPRYTSYPTAPVWRDDFGPEQAEALYRANNPENSTRALALYFHMPFCTSLCWYCGCNVKISRNKAVLGPYLEAVERELELVSPFLASGREISQMHWGGGTPTYLSPEQIVDVVAMIKKRMRFSENAELSIEVDPRVTTLEHLQALRASGFNRISMGVQDFNPEVQEAVHRVQRFEDTAELIANSRKLGFLSVNIDLMYGLPYQTVASFSETLKQVASLDPDRLALFHYAHVPWLKPAQKLIKEETLPSSETKLDIFELAIDDFLQKGYRYIGMDHFAKPDDELSLAQQEHTLRRNFMGYTTQAGTDLYGFGVSSISEIEGHFIQNERLVPDYEARLKAGHLPTLRGMVLSADDHLRKAVIEDLICNCYLDYARLEKAFEIDFKTYFAAEIAEMETLVDDQLVAMSPSGVQVLPRGQILIRNVCMIWDAYLKQQQGKQQFSRTA</sequence>
<feature type="binding site" evidence="16">
    <location>
        <position position="178"/>
    </location>
    <ligand>
        <name>S-adenosyl-L-methionine</name>
        <dbReference type="ChEBI" id="CHEBI:59789"/>
        <label>2</label>
    </ligand>
</feature>
<dbReference type="Pfam" id="PF04055">
    <property type="entry name" value="Radical_SAM"/>
    <property type="match status" value="1"/>
</dbReference>
<keyword evidence="6 15" id="KW-0963">Cytoplasm</keyword>
<comment type="function">
    <text evidence="13">Involved in the heme biosynthesis. Catalyzes the anaerobic oxidative decarboxylation of propionate groups of rings A and B of coproporphyrinogen III to yield the vinyl groups in protoporphyrinogen IX.</text>
</comment>
<feature type="binding site" evidence="16">
    <location>
        <position position="151"/>
    </location>
    <ligand>
        <name>S-adenosyl-L-methionine</name>
        <dbReference type="ChEBI" id="CHEBI:59789"/>
        <label>1</label>
    </ligand>
</feature>
<evidence type="ECO:0000313" key="19">
    <source>
        <dbReference type="EMBL" id="PIW19002.1"/>
    </source>
</evidence>
<dbReference type="EMBL" id="PFFQ01000006">
    <property type="protein sequence ID" value="PIW19002.1"/>
    <property type="molecule type" value="Genomic_DNA"/>
</dbReference>
<reference evidence="19 20" key="1">
    <citation type="submission" date="2017-09" db="EMBL/GenBank/DDBJ databases">
        <title>Depth-based differentiation of microbial function through sediment-hosted aquifers and enrichment of novel symbionts in the deep terrestrial subsurface.</title>
        <authorList>
            <person name="Probst A.J."/>
            <person name="Ladd B."/>
            <person name="Jarett J.K."/>
            <person name="Geller-Mcgrath D.E."/>
            <person name="Sieber C.M."/>
            <person name="Emerson J.B."/>
            <person name="Anantharaman K."/>
            <person name="Thomas B.C."/>
            <person name="Malmstrom R."/>
            <person name="Stieglmeier M."/>
            <person name="Klingl A."/>
            <person name="Woyke T."/>
            <person name="Ryan C.M."/>
            <person name="Banfield J.F."/>
        </authorList>
    </citation>
    <scope>NUCLEOTIDE SEQUENCE [LARGE SCALE GENOMIC DNA]</scope>
    <source>
        <strain evidence="19">CG17_big_fil_post_rev_8_21_14_2_50_48_46</strain>
    </source>
</reference>
<comment type="pathway">
    <text evidence="2 15">Porphyrin-containing compound metabolism; protoporphyrin-IX biosynthesis; protoporphyrinogen-IX from coproporphyrinogen-III (AdoMet route): step 1/1.</text>
</comment>
<dbReference type="GO" id="GO:0004109">
    <property type="term" value="F:coproporphyrinogen oxidase activity"/>
    <property type="evidence" value="ECO:0007669"/>
    <property type="project" value="InterPro"/>
</dbReference>
<dbReference type="AlphaFoldDB" id="A0A2M7GA30"/>
<feature type="binding site" evidence="16">
    <location>
        <begin position="73"/>
        <end position="75"/>
    </location>
    <ligand>
        <name>S-adenosyl-L-methionine</name>
        <dbReference type="ChEBI" id="CHEBI:59789"/>
        <label>2</label>
    </ligand>
</feature>
<keyword evidence="12 15" id="KW-0627">Porphyrin biosynthesis</keyword>